<evidence type="ECO:0000313" key="3">
    <source>
        <dbReference type="Proteomes" id="UP000016800"/>
    </source>
</evidence>
<dbReference type="GeneID" id="35396800"/>
<dbReference type="Proteomes" id="UP000016800">
    <property type="component" value="Chromosome III"/>
</dbReference>
<sequence>MYRLLELLELAAKLILKLITGIFAGSFEVFRVILHIETKTLKVLLEDIVLIALLVFWVDGLAVL</sequence>
<name>S0DZB0_GIBF5</name>
<dbReference type="AlphaFoldDB" id="S0DZB0"/>
<gene>
    <name evidence="2" type="ORF">FFUJ_03318</name>
</gene>
<accession>S0DZB0</accession>
<reference evidence="3" key="1">
    <citation type="journal article" date="2013" name="PLoS Pathog.">
        <title>Deciphering the cryptic genome: genome-wide analyses of the rice pathogen Fusarium fujikuroi reveal complex regulation of secondary metabolism and novel metabolites.</title>
        <authorList>
            <person name="Wiemann P."/>
            <person name="Sieber C.M."/>
            <person name="von Bargen K.W."/>
            <person name="Studt L."/>
            <person name="Niehaus E.M."/>
            <person name="Espino J.J."/>
            <person name="Huss K."/>
            <person name="Michielse C.B."/>
            <person name="Albermann S."/>
            <person name="Wagner D."/>
            <person name="Bergner S.V."/>
            <person name="Connolly L.R."/>
            <person name="Fischer A."/>
            <person name="Reuter G."/>
            <person name="Kleigrewe K."/>
            <person name="Bald T."/>
            <person name="Wingfield B.D."/>
            <person name="Ophir R."/>
            <person name="Freeman S."/>
            <person name="Hippler M."/>
            <person name="Smith K.M."/>
            <person name="Brown D.W."/>
            <person name="Proctor R.H."/>
            <person name="Munsterkotter M."/>
            <person name="Freitag M."/>
            <person name="Humpf H.U."/>
            <person name="Guldener U."/>
            <person name="Tudzynski B."/>
        </authorList>
    </citation>
    <scope>NUCLEOTIDE SEQUENCE [LARGE SCALE GENOMIC DNA]</scope>
    <source>
        <strain evidence="3">CBS 195.34 / IMI 58289 / NRRL A-6831</strain>
    </source>
</reference>
<feature type="transmembrane region" description="Helical" evidence="1">
    <location>
        <begin position="41"/>
        <end position="58"/>
    </location>
</feature>
<feature type="transmembrane region" description="Helical" evidence="1">
    <location>
        <begin position="14"/>
        <end position="34"/>
    </location>
</feature>
<proteinExistence type="predicted"/>
<keyword evidence="1" id="KW-1133">Transmembrane helix</keyword>
<keyword evidence="1" id="KW-0472">Membrane</keyword>
<evidence type="ECO:0000256" key="1">
    <source>
        <dbReference type="SAM" id="Phobius"/>
    </source>
</evidence>
<organism evidence="2 3">
    <name type="scientific">Gibberella fujikuroi (strain CBS 195.34 / IMI 58289 / NRRL A-6831)</name>
    <name type="common">Bakanae and foot rot disease fungus</name>
    <name type="synonym">Fusarium fujikuroi</name>
    <dbReference type="NCBI Taxonomy" id="1279085"/>
    <lineage>
        <taxon>Eukaryota</taxon>
        <taxon>Fungi</taxon>
        <taxon>Dikarya</taxon>
        <taxon>Ascomycota</taxon>
        <taxon>Pezizomycotina</taxon>
        <taxon>Sordariomycetes</taxon>
        <taxon>Hypocreomycetidae</taxon>
        <taxon>Hypocreales</taxon>
        <taxon>Nectriaceae</taxon>
        <taxon>Fusarium</taxon>
        <taxon>Fusarium fujikuroi species complex</taxon>
    </lineage>
</organism>
<keyword evidence="3" id="KW-1185">Reference proteome</keyword>
<dbReference type="VEuPathDB" id="FungiDB:FFUJ_03318"/>
<dbReference type="HOGENOM" id="CLU_2867810_0_0_1"/>
<dbReference type="RefSeq" id="XP_023428813.1">
    <property type="nucleotide sequence ID" value="XM_023575153.1"/>
</dbReference>
<keyword evidence="1" id="KW-0812">Transmembrane</keyword>
<protein>
    <submittedName>
        <fullName evidence="2">Uncharacterized protein</fullName>
    </submittedName>
</protein>
<dbReference type="EMBL" id="HF679025">
    <property type="protein sequence ID" value="CCT66732.1"/>
    <property type="molecule type" value="Genomic_DNA"/>
</dbReference>
<evidence type="ECO:0000313" key="2">
    <source>
        <dbReference type="EMBL" id="CCT66732.1"/>
    </source>
</evidence>